<dbReference type="GO" id="GO:0019478">
    <property type="term" value="P:D-amino acid catabolic process"/>
    <property type="evidence" value="ECO:0007669"/>
    <property type="project" value="UniProtKB-UniRule"/>
</dbReference>
<dbReference type="HAMAP" id="MF_00518">
    <property type="entry name" value="Deacylase_Dtd"/>
    <property type="match status" value="1"/>
</dbReference>
<dbReference type="EC" id="3.1.1.96" evidence="2"/>
<keyword evidence="2" id="KW-0820">tRNA-binding</keyword>
<comment type="similarity">
    <text evidence="1 2">Belongs to the DTD family.</text>
</comment>
<dbReference type="GO" id="GO:0051500">
    <property type="term" value="F:D-tyrosyl-tRNA(Tyr) deacylase activity"/>
    <property type="evidence" value="ECO:0007669"/>
    <property type="project" value="TreeGrafter"/>
</dbReference>
<dbReference type="GO" id="GO:0106026">
    <property type="term" value="F:Gly-tRNA(Ala) deacylase activity"/>
    <property type="evidence" value="ECO:0007669"/>
    <property type="project" value="UniProtKB-UniRule"/>
</dbReference>
<dbReference type="GO" id="GO:0000049">
    <property type="term" value="F:tRNA binding"/>
    <property type="evidence" value="ECO:0007669"/>
    <property type="project" value="UniProtKB-UniRule"/>
</dbReference>
<gene>
    <name evidence="2" type="primary">dtd</name>
    <name evidence="3" type="ORF">SAMN04487905_105105</name>
</gene>
<dbReference type="RefSeq" id="WP_092600715.1">
    <property type="nucleotide sequence ID" value="NZ_FNJR01000005.1"/>
</dbReference>
<dbReference type="STRING" id="405564.SAMN04487905_105105"/>
<keyword evidence="2" id="KW-0378">Hydrolase</keyword>
<proteinExistence type="inferred from homology"/>
<dbReference type="Proteomes" id="UP000199497">
    <property type="component" value="Unassembled WGS sequence"/>
</dbReference>
<dbReference type="EMBL" id="FNJR01000005">
    <property type="protein sequence ID" value="SDP54010.1"/>
    <property type="molecule type" value="Genomic_DNA"/>
</dbReference>
<keyword evidence="4" id="KW-1185">Reference proteome</keyword>
<reference evidence="4" key="1">
    <citation type="submission" date="2016-10" db="EMBL/GenBank/DDBJ databases">
        <authorList>
            <person name="Varghese N."/>
            <person name="Submissions S."/>
        </authorList>
    </citation>
    <scope>NUCLEOTIDE SEQUENCE [LARGE SCALE GENOMIC DNA]</scope>
    <source>
        <strain evidence="4">DSM 46732</strain>
    </source>
</reference>
<sequence length="141" mass="15217">MRAVVTRVTRAAVRVDGEVVGSITEPGLLVLVAATHSDSPDQARTMARKLHELRALREERSCATADAPLLVISQFTLYGSTRKGRRPSWSEAAAPEHAEPLVETVVEHLRERGARVATGVFGAEMAVDSTNDGPFTLLVET</sequence>
<dbReference type="NCBIfam" id="TIGR00256">
    <property type="entry name" value="D-aminoacyl-tRNA deacylase"/>
    <property type="match status" value="1"/>
</dbReference>
<evidence type="ECO:0000313" key="3">
    <source>
        <dbReference type="EMBL" id="SDP54010.1"/>
    </source>
</evidence>
<dbReference type="OrthoDB" id="9801395at2"/>
<comment type="catalytic activity">
    <reaction evidence="2">
        <text>glycyl-tRNA(Ala) + H2O = tRNA(Ala) + glycine + H(+)</text>
        <dbReference type="Rhea" id="RHEA:53744"/>
        <dbReference type="Rhea" id="RHEA-COMP:9657"/>
        <dbReference type="Rhea" id="RHEA-COMP:13640"/>
        <dbReference type="ChEBI" id="CHEBI:15377"/>
        <dbReference type="ChEBI" id="CHEBI:15378"/>
        <dbReference type="ChEBI" id="CHEBI:57305"/>
        <dbReference type="ChEBI" id="CHEBI:78442"/>
        <dbReference type="ChEBI" id="CHEBI:78522"/>
    </reaction>
</comment>
<organism evidence="3 4">
    <name type="scientific">Actinopolyspora xinjiangensis</name>
    <dbReference type="NCBI Taxonomy" id="405564"/>
    <lineage>
        <taxon>Bacteria</taxon>
        <taxon>Bacillati</taxon>
        <taxon>Actinomycetota</taxon>
        <taxon>Actinomycetes</taxon>
        <taxon>Actinopolysporales</taxon>
        <taxon>Actinopolysporaceae</taxon>
        <taxon>Actinopolyspora</taxon>
    </lineage>
</organism>
<feature type="short sequence motif" description="Gly-cisPro motif, important for rejection of L-amino acids" evidence="2">
    <location>
        <begin position="133"/>
        <end position="134"/>
    </location>
</feature>
<keyword evidence="2" id="KW-0694">RNA-binding</keyword>
<dbReference type="Gene3D" id="3.50.80.10">
    <property type="entry name" value="D-tyrosyl-tRNA(Tyr) deacylase"/>
    <property type="match status" value="1"/>
</dbReference>
<evidence type="ECO:0000256" key="1">
    <source>
        <dbReference type="ARBA" id="ARBA00009673"/>
    </source>
</evidence>
<dbReference type="GO" id="GO:0005737">
    <property type="term" value="C:cytoplasm"/>
    <property type="evidence" value="ECO:0007669"/>
    <property type="project" value="UniProtKB-SubCell"/>
</dbReference>
<name>A0A1H0TK07_9ACTN</name>
<comment type="function">
    <text evidence="2">An aminoacyl-tRNA editing enzyme that deacylates mischarged D-aminoacyl-tRNAs. Also deacylates mischarged glycyl-tRNA(Ala), protecting cells against glycine mischarging by AlaRS. Acts via tRNA-based rather than protein-based catalysis; rejects L-amino acids rather than detecting D-amino acids in the active site. By recycling D-aminoacyl-tRNA to D-amino acids and free tRNA molecules, this enzyme counteracts the toxicity associated with the formation of D-aminoacyl-tRNA entities in vivo and helps enforce protein L-homochirality.</text>
</comment>
<dbReference type="Pfam" id="PF02580">
    <property type="entry name" value="Tyr_Deacylase"/>
    <property type="match status" value="1"/>
</dbReference>
<dbReference type="InterPro" id="IPR023509">
    <property type="entry name" value="DTD-like_sf"/>
</dbReference>
<comment type="subcellular location">
    <subcellularLocation>
        <location evidence="2">Cytoplasm</location>
    </subcellularLocation>
</comment>
<dbReference type="EC" id="3.1.1.-" evidence="2"/>
<comment type="catalytic activity">
    <reaction evidence="2">
        <text>a D-aminoacyl-tRNA + H2O = a tRNA + a D-alpha-amino acid + H(+)</text>
        <dbReference type="Rhea" id="RHEA:13953"/>
        <dbReference type="Rhea" id="RHEA-COMP:10123"/>
        <dbReference type="Rhea" id="RHEA-COMP:10124"/>
        <dbReference type="ChEBI" id="CHEBI:15377"/>
        <dbReference type="ChEBI" id="CHEBI:15378"/>
        <dbReference type="ChEBI" id="CHEBI:59871"/>
        <dbReference type="ChEBI" id="CHEBI:78442"/>
        <dbReference type="ChEBI" id="CHEBI:79333"/>
        <dbReference type="EC" id="3.1.1.96"/>
    </reaction>
</comment>
<protein>
    <recommendedName>
        <fullName evidence="2">D-aminoacyl-tRNA deacylase</fullName>
        <shortName evidence="2">DTD</shortName>
        <ecNumber evidence="2">3.1.1.96</ecNumber>
    </recommendedName>
    <alternativeName>
        <fullName evidence="2">Gly-tRNA(Ala) deacylase</fullName>
        <ecNumber evidence="2">3.1.1.-</ecNumber>
    </alternativeName>
</protein>
<dbReference type="InterPro" id="IPR003732">
    <property type="entry name" value="Daa-tRNA_deacyls_DTD"/>
</dbReference>
<evidence type="ECO:0000256" key="2">
    <source>
        <dbReference type="HAMAP-Rule" id="MF_00518"/>
    </source>
</evidence>
<dbReference type="AlphaFoldDB" id="A0A1H0TK07"/>
<comment type="subunit">
    <text evidence="2">Homodimer.</text>
</comment>
<accession>A0A1H0TK07</accession>
<dbReference type="SUPFAM" id="SSF69500">
    <property type="entry name" value="DTD-like"/>
    <property type="match status" value="1"/>
</dbReference>
<keyword evidence="2" id="KW-0963">Cytoplasm</keyword>
<dbReference type="PANTHER" id="PTHR10472">
    <property type="entry name" value="D-TYROSYL-TRNA TYR DEACYLASE"/>
    <property type="match status" value="1"/>
</dbReference>
<evidence type="ECO:0000313" key="4">
    <source>
        <dbReference type="Proteomes" id="UP000199497"/>
    </source>
</evidence>
<dbReference type="PANTHER" id="PTHR10472:SF5">
    <property type="entry name" value="D-AMINOACYL-TRNA DEACYLASE 1"/>
    <property type="match status" value="1"/>
</dbReference>
<dbReference type="GO" id="GO:0043908">
    <property type="term" value="F:Ser(Gly)-tRNA(Ala) hydrolase activity"/>
    <property type="evidence" value="ECO:0007669"/>
    <property type="project" value="UniProtKB-UniRule"/>
</dbReference>
<comment type="domain">
    <text evidence="2">A Gly-cisPro motif from one monomer fits into the active site of the other monomer to allow specific chiral rejection of L-amino acids.</text>
</comment>